<reference evidence="6" key="1">
    <citation type="submission" date="2023-02" db="EMBL/GenBank/DDBJ databases">
        <title>Kitasatospora phosalacinea NBRC 14362.</title>
        <authorList>
            <person name="Ichikawa N."/>
            <person name="Sato H."/>
            <person name="Tonouchi N."/>
        </authorList>
    </citation>
    <scope>NUCLEOTIDE SEQUENCE</scope>
    <source>
        <strain evidence="6">NBRC 14362</strain>
    </source>
</reference>
<accession>A0A9W6UQY9</accession>
<evidence type="ECO:0000313" key="6">
    <source>
        <dbReference type="EMBL" id="GLW56607.1"/>
    </source>
</evidence>
<dbReference type="PANTHER" id="PTHR44846">
    <property type="entry name" value="MANNOSYL-D-GLYCERATE TRANSPORT/METABOLISM SYSTEM REPRESSOR MNGR-RELATED"/>
    <property type="match status" value="1"/>
</dbReference>
<dbReference type="Proteomes" id="UP001165143">
    <property type="component" value="Unassembled WGS sequence"/>
</dbReference>
<dbReference type="Pfam" id="PF00392">
    <property type="entry name" value="GntR"/>
    <property type="match status" value="1"/>
</dbReference>
<sequence>MPSQDPPYLRIADHLRRRVTAGEWAVGERLPSQARLAESYGVGPNVLQRAQEVLIGEGLLEGRTGSGTYVREPVPRQPLLRSRTPGEFPGEPAPDGEWESETGALTPAPETVARRLRIAPGDLTVHTRYEFKLDHKVLQLADSWEPMAVTGGTPATLPRYGPWHRRSVVERMALIGVRVVRALERPRPARATPEQAALLGLSTGDVLTVIERTYLDDSGRPVETADLVIPDSRWEICYELALADTEAGAE</sequence>
<evidence type="ECO:0000256" key="4">
    <source>
        <dbReference type="SAM" id="MobiDB-lite"/>
    </source>
</evidence>
<evidence type="ECO:0000259" key="5">
    <source>
        <dbReference type="PROSITE" id="PS50949"/>
    </source>
</evidence>
<dbReference type="InterPro" id="IPR028978">
    <property type="entry name" value="Chorismate_lyase_/UTRA_dom_sf"/>
</dbReference>
<evidence type="ECO:0000256" key="3">
    <source>
        <dbReference type="ARBA" id="ARBA00023163"/>
    </source>
</evidence>
<dbReference type="OrthoDB" id="4532751at2"/>
<dbReference type="RefSeq" id="WP_033252716.1">
    <property type="nucleotide sequence ID" value="NZ_BSRX01000029.1"/>
</dbReference>
<dbReference type="InterPro" id="IPR036388">
    <property type="entry name" value="WH-like_DNA-bd_sf"/>
</dbReference>
<evidence type="ECO:0000256" key="1">
    <source>
        <dbReference type="ARBA" id="ARBA00023015"/>
    </source>
</evidence>
<dbReference type="GO" id="GO:0045892">
    <property type="term" value="P:negative regulation of DNA-templated transcription"/>
    <property type="evidence" value="ECO:0007669"/>
    <property type="project" value="TreeGrafter"/>
</dbReference>
<dbReference type="SMART" id="SM00345">
    <property type="entry name" value="HTH_GNTR"/>
    <property type="match status" value="1"/>
</dbReference>
<dbReference type="PROSITE" id="PS50949">
    <property type="entry name" value="HTH_GNTR"/>
    <property type="match status" value="1"/>
</dbReference>
<dbReference type="GO" id="GO:0003677">
    <property type="term" value="F:DNA binding"/>
    <property type="evidence" value="ECO:0007669"/>
    <property type="project" value="UniProtKB-KW"/>
</dbReference>
<feature type="domain" description="HTH gntR-type" evidence="5">
    <location>
        <begin position="5"/>
        <end position="73"/>
    </location>
</feature>
<dbReference type="Gene3D" id="3.40.1410.10">
    <property type="entry name" value="Chorismate lyase-like"/>
    <property type="match status" value="1"/>
</dbReference>
<dbReference type="GO" id="GO:0003700">
    <property type="term" value="F:DNA-binding transcription factor activity"/>
    <property type="evidence" value="ECO:0007669"/>
    <property type="project" value="InterPro"/>
</dbReference>
<dbReference type="InterPro" id="IPR036390">
    <property type="entry name" value="WH_DNA-bd_sf"/>
</dbReference>
<keyword evidence="2" id="KW-0238">DNA-binding</keyword>
<dbReference type="Pfam" id="PF07702">
    <property type="entry name" value="UTRA"/>
    <property type="match status" value="1"/>
</dbReference>
<dbReference type="SUPFAM" id="SSF64288">
    <property type="entry name" value="Chorismate lyase-like"/>
    <property type="match status" value="1"/>
</dbReference>
<dbReference type="CDD" id="cd07377">
    <property type="entry name" value="WHTH_GntR"/>
    <property type="match status" value="1"/>
</dbReference>
<evidence type="ECO:0000313" key="7">
    <source>
        <dbReference type="Proteomes" id="UP001165143"/>
    </source>
</evidence>
<dbReference type="InterPro" id="IPR050679">
    <property type="entry name" value="Bact_HTH_transcr_reg"/>
</dbReference>
<protein>
    <submittedName>
        <fullName evidence="6">GntR family transcriptional regulator</fullName>
    </submittedName>
</protein>
<gene>
    <name evidence="6" type="ORF">Kpho01_46180</name>
</gene>
<dbReference type="PANTHER" id="PTHR44846:SF17">
    <property type="entry name" value="GNTR-FAMILY TRANSCRIPTIONAL REGULATOR"/>
    <property type="match status" value="1"/>
</dbReference>
<dbReference type="SMART" id="SM00866">
    <property type="entry name" value="UTRA"/>
    <property type="match status" value="1"/>
</dbReference>
<dbReference type="SUPFAM" id="SSF46785">
    <property type="entry name" value="Winged helix' DNA-binding domain"/>
    <property type="match status" value="1"/>
</dbReference>
<dbReference type="InterPro" id="IPR011663">
    <property type="entry name" value="UTRA"/>
</dbReference>
<feature type="region of interest" description="Disordered" evidence="4">
    <location>
        <begin position="79"/>
        <end position="103"/>
    </location>
</feature>
<keyword evidence="3" id="KW-0804">Transcription</keyword>
<organism evidence="6 7">
    <name type="scientific">Kitasatospora phosalacinea</name>
    <dbReference type="NCBI Taxonomy" id="2065"/>
    <lineage>
        <taxon>Bacteria</taxon>
        <taxon>Bacillati</taxon>
        <taxon>Actinomycetota</taxon>
        <taxon>Actinomycetes</taxon>
        <taxon>Kitasatosporales</taxon>
        <taxon>Streptomycetaceae</taxon>
        <taxon>Kitasatospora</taxon>
    </lineage>
</organism>
<proteinExistence type="predicted"/>
<dbReference type="InterPro" id="IPR000524">
    <property type="entry name" value="Tscrpt_reg_HTH_GntR"/>
</dbReference>
<name>A0A9W6UQY9_9ACTN</name>
<dbReference type="Gene3D" id="1.10.10.10">
    <property type="entry name" value="Winged helix-like DNA-binding domain superfamily/Winged helix DNA-binding domain"/>
    <property type="match status" value="1"/>
</dbReference>
<keyword evidence="1" id="KW-0805">Transcription regulation</keyword>
<dbReference type="EMBL" id="BSRX01000029">
    <property type="protein sequence ID" value="GLW56607.1"/>
    <property type="molecule type" value="Genomic_DNA"/>
</dbReference>
<comment type="caution">
    <text evidence="6">The sequence shown here is derived from an EMBL/GenBank/DDBJ whole genome shotgun (WGS) entry which is preliminary data.</text>
</comment>
<evidence type="ECO:0000256" key="2">
    <source>
        <dbReference type="ARBA" id="ARBA00023125"/>
    </source>
</evidence>
<dbReference type="AlphaFoldDB" id="A0A9W6UQY9"/>